<evidence type="ECO:0000256" key="6">
    <source>
        <dbReference type="ARBA" id="ARBA00022777"/>
    </source>
</evidence>
<dbReference type="EC" id="2.7.13.3" evidence="2"/>
<dbReference type="Pfam" id="PF07568">
    <property type="entry name" value="HisKA_2"/>
    <property type="match status" value="1"/>
</dbReference>
<keyword evidence="3" id="KW-0597">Phosphoprotein</keyword>
<dbReference type="SMART" id="SM00304">
    <property type="entry name" value="HAMP"/>
    <property type="match status" value="1"/>
</dbReference>
<keyword evidence="11" id="KW-1185">Reference proteome</keyword>
<dbReference type="PROSITE" id="PS50885">
    <property type="entry name" value="HAMP"/>
    <property type="match status" value="1"/>
</dbReference>
<keyword evidence="4" id="KW-0808">Transferase</keyword>
<proteinExistence type="predicted"/>
<feature type="domain" description="HAMP" evidence="9">
    <location>
        <begin position="276"/>
        <end position="330"/>
    </location>
</feature>
<comment type="catalytic activity">
    <reaction evidence="1">
        <text>ATP + protein L-histidine = ADP + protein N-phospho-L-histidine.</text>
        <dbReference type="EC" id="2.7.13.3"/>
    </reaction>
</comment>
<evidence type="ECO:0000256" key="3">
    <source>
        <dbReference type="ARBA" id="ARBA00022553"/>
    </source>
</evidence>
<dbReference type="Pfam" id="PF00672">
    <property type="entry name" value="HAMP"/>
    <property type="match status" value="1"/>
</dbReference>
<protein>
    <recommendedName>
        <fullName evidence="2">histidine kinase</fullName>
        <ecNumber evidence="2">2.7.13.3</ecNumber>
    </recommendedName>
</protein>
<evidence type="ECO:0000256" key="4">
    <source>
        <dbReference type="ARBA" id="ARBA00022679"/>
    </source>
</evidence>
<keyword evidence="8" id="KW-0472">Membrane</keyword>
<dbReference type="RefSeq" id="WP_307266516.1">
    <property type="nucleotide sequence ID" value="NZ_JAUSVX010000001.1"/>
</dbReference>
<sequence>MVAAVVPAAIVVCAIAYQFFDATRRSELAALDRNADVLRTRLDVLVIGAARTATTLASFGSFAREDAGECRRDAASMLDRYRSYSGFIVLKGGTPWCEAHKPGAPSFADLGLDLTHADGSAASVRPTVLADGRFALAVAAPSVEPETAGVGVVLLIDNAYLADVLADFRSLPSSVAALADGAGRIVVPPSGQARAAIWPAEPLVPGDDRAVTAAAADGKRSVYTVAKLPSVDLWLLTFQRESDLLGGPLRQFAVTALAPLVTILAAALAIWIGLHGSVLRWLSSLLTATRAYTAGNLTTRIDDAAAAPREFSELAGAFNAMADGMMERTRDLEHAVAARNSYIREIHHRVKNNLQVIGSLLALQKRELGLEERAILRFPEDRINALSAAYRASYAVSELGHVPIGHVVREVAHRLQAGADGGQASFAYDFTGEELEIDLDTSVSIAMLLAEILPAYADAAIRSGAVVFIALDASPQTLRLEIRGSERTERLSGPLSRRFVQAYLRQLGATLDEHTPGRTAIEAPFPAIAARASGLHP</sequence>
<gene>
    <name evidence="10" type="ORF">QO011_000185</name>
</gene>
<evidence type="ECO:0000313" key="11">
    <source>
        <dbReference type="Proteomes" id="UP001242480"/>
    </source>
</evidence>
<keyword evidence="7" id="KW-0067">ATP-binding</keyword>
<dbReference type="PANTHER" id="PTHR41523">
    <property type="entry name" value="TWO-COMPONENT SYSTEM SENSOR PROTEIN"/>
    <property type="match status" value="1"/>
</dbReference>
<evidence type="ECO:0000256" key="5">
    <source>
        <dbReference type="ARBA" id="ARBA00022741"/>
    </source>
</evidence>
<evidence type="ECO:0000256" key="8">
    <source>
        <dbReference type="SAM" id="Phobius"/>
    </source>
</evidence>
<name>A0ABU0J0P4_9HYPH</name>
<evidence type="ECO:0000259" key="9">
    <source>
        <dbReference type="PROSITE" id="PS50885"/>
    </source>
</evidence>
<dbReference type="GO" id="GO:0016301">
    <property type="term" value="F:kinase activity"/>
    <property type="evidence" value="ECO:0007669"/>
    <property type="project" value="UniProtKB-KW"/>
</dbReference>
<comment type="caution">
    <text evidence="10">The sequence shown here is derived from an EMBL/GenBank/DDBJ whole genome shotgun (WGS) entry which is preliminary data.</text>
</comment>
<dbReference type="InterPro" id="IPR011495">
    <property type="entry name" value="Sig_transdc_His_kin_sub2_dim/P"/>
</dbReference>
<keyword evidence="8" id="KW-1133">Transmembrane helix</keyword>
<dbReference type="PANTHER" id="PTHR41523:SF8">
    <property type="entry name" value="ETHYLENE RESPONSE SENSOR PROTEIN"/>
    <property type="match status" value="1"/>
</dbReference>
<keyword evidence="6 10" id="KW-0418">Kinase</keyword>
<dbReference type="CDD" id="cd06225">
    <property type="entry name" value="HAMP"/>
    <property type="match status" value="1"/>
</dbReference>
<reference evidence="10 11" key="1">
    <citation type="submission" date="2023-07" db="EMBL/GenBank/DDBJ databases">
        <title>Genomic Encyclopedia of Type Strains, Phase IV (KMG-IV): sequencing the most valuable type-strain genomes for metagenomic binning, comparative biology and taxonomic classification.</title>
        <authorList>
            <person name="Goeker M."/>
        </authorList>
    </citation>
    <scope>NUCLEOTIDE SEQUENCE [LARGE SCALE GENOMIC DNA]</scope>
    <source>
        <strain evidence="10 11">DSM 19619</strain>
    </source>
</reference>
<dbReference type="EMBL" id="JAUSVX010000001">
    <property type="protein sequence ID" value="MDQ0467190.1"/>
    <property type="molecule type" value="Genomic_DNA"/>
</dbReference>
<accession>A0ABU0J0P4</accession>
<organism evidence="10 11">
    <name type="scientific">Labrys wisconsinensis</name>
    <dbReference type="NCBI Taxonomy" id="425677"/>
    <lineage>
        <taxon>Bacteria</taxon>
        <taxon>Pseudomonadati</taxon>
        <taxon>Pseudomonadota</taxon>
        <taxon>Alphaproteobacteria</taxon>
        <taxon>Hyphomicrobiales</taxon>
        <taxon>Xanthobacteraceae</taxon>
        <taxon>Labrys</taxon>
    </lineage>
</organism>
<evidence type="ECO:0000256" key="1">
    <source>
        <dbReference type="ARBA" id="ARBA00000085"/>
    </source>
</evidence>
<evidence type="ECO:0000256" key="7">
    <source>
        <dbReference type="ARBA" id="ARBA00022840"/>
    </source>
</evidence>
<keyword evidence="5" id="KW-0547">Nucleotide-binding</keyword>
<evidence type="ECO:0000256" key="2">
    <source>
        <dbReference type="ARBA" id="ARBA00012438"/>
    </source>
</evidence>
<feature type="transmembrane region" description="Helical" evidence="8">
    <location>
        <begin position="252"/>
        <end position="274"/>
    </location>
</feature>
<evidence type="ECO:0000313" key="10">
    <source>
        <dbReference type="EMBL" id="MDQ0467190.1"/>
    </source>
</evidence>
<dbReference type="InterPro" id="IPR003660">
    <property type="entry name" value="HAMP_dom"/>
</dbReference>
<keyword evidence="8" id="KW-0812">Transmembrane</keyword>
<dbReference type="Proteomes" id="UP001242480">
    <property type="component" value="Unassembled WGS sequence"/>
</dbReference>
<dbReference type="Gene3D" id="6.10.340.10">
    <property type="match status" value="1"/>
</dbReference>